<dbReference type="STRING" id="647113.Metok_1070"/>
<dbReference type="Proteomes" id="UP000009296">
    <property type="component" value="Chromosome"/>
</dbReference>
<organism evidence="1 2">
    <name type="scientific">Methanothermococcus okinawensis (strain DSM 14208 / JCM 11175 / IH1)</name>
    <dbReference type="NCBI Taxonomy" id="647113"/>
    <lineage>
        <taxon>Archaea</taxon>
        <taxon>Methanobacteriati</taxon>
        <taxon>Methanobacteriota</taxon>
        <taxon>Methanomada group</taxon>
        <taxon>Methanococci</taxon>
        <taxon>Methanococcales</taxon>
        <taxon>Methanococcaceae</taxon>
        <taxon>Methanothermococcus</taxon>
    </lineage>
</organism>
<dbReference type="EMBL" id="CP002792">
    <property type="protein sequence ID" value="AEH07040.1"/>
    <property type="molecule type" value="Genomic_DNA"/>
</dbReference>
<name>F8ANI6_METOI</name>
<proteinExistence type="predicted"/>
<keyword evidence="2" id="KW-1185">Reference proteome</keyword>
<sequence length="376" mass="44174">MIKVRLRDFVETEVGFFAVNAYEHPEDRVFAFLRYLNLASVGEDVIDRYNLNKDDIREKNGKKYIKITDTAKTYGILENYFPEYLYYDETKDITLHAVPNEYIINVLRPNDRLKEILNENKNNDNKNSNKNNNSKFEEKCKYLADKLHDYGLSYNHMGVSGSTVVKLNNESSDIDFVIYGMKNHKKARNILKTIFEEEKNKDKDEKLNIHPLSDEFWKKAYHKRIKDGTLSYDEFVWHEKRKYNRGVINNTMFDLLATRDWEEITSKYGEFYYKNLGFINIECDIINDDYIFDNPAIYKIDNVKILSNIAENKLEVNPNDIKEIASFTHTYAGQAFNGEKVVVRGKLEGVSSPYGDYKRVVVGTSREAFNEYIKLK</sequence>
<reference evidence="1" key="1">
    <citation type="submission" date="2011-05" db="EMBL/GenBank/DDBJ databases">
        <title>Complete sequence of chromosome of Methanothermococcus okinawensis IH1.</title>
        <authorList>
            <consortium name="US DOE Joint Genome Institute"/>
            <person name="Lucas S."/>
            <person name="Han J."/>
            <person name="Lapidus A."/>
            <person name="Cheng J.-F."/>
            <person name="Goodwin L."/>
            <person name="Pitluck S."/>
            <person name="Peters L."/>
            <person name="Mikhailova N."/>
            <person name="Held B."/>
            <person name="Han C."/>
            <person name="Tapia R."/>
            <person name="Land M."/>
            <person name="Hauser L."/>
            <person name="Kyrpides N."/>
            <person name="Ivanova N."/>
            <person name="Pagani I."/>
            <person name="Sieprawska-Lupa M."/>
            <person name="Takai K."/>
            <person name="Miyazaki J."/>
            <person name="Whitman W."/>
            <person name="Woyke T."/>
        </authorList>
    </citation>
    <scope>NUCLEOTIDE SEQUENCE [LARGE SCALE GENOMIC DNA]</scope>
    <source>
        <strain evidence="1">IH1</strain>
    </source>
</reference>
<evidence type="ECO:0000313" key="1">
    <source>
        <dbReference type="EMBL" id="AEH07040.1"/>
    </source>
</evidence>
<dbReference type="eggNOG" id="arCOG01831">
    <property type="taxonomic scope" value="Archaea"/>
</dbReference>
<accession>F8ANI6</accession>
<gene>
    <name evidence="1" type="ordered locus">Metok_1070</name>
</gene>
<dbReference type="AlphaFoldDB" id="F8ANI6"/>
<dbReference type="HOGENOM" id="CLU_072733_0_0_2"/>
<evidence type="ECO:0000313" key="2">
    <source>
        <dbReference type="Proteomes" id="UP000009296"/>
    </source>
</evidence>
<protein>
    <submittedName>
        <fullName evidence="1">DNA polymerase, beta-like region</fullName>
    </submittedName>
</protein>
<dbReference type="KEGG" id="mok:Metok_1070"/>